<feature type="binding site" evidence="4">
    <location>
        <position position="91"/>
    </location>
    <ligand>
        <name>Mg(2+)</name>
        <dbReference type="ChEBI" id="CHEBI:18420"/>
        <label>1</label>
    </ligand>
</feature>
<dbReference type="Proteomes" id="UP000764045">
    <property type="component" value="Unassembled WGS sequence"/>
</dbReference>
<evidence type="ECO:0000256" key="5">
    <source>
        <dbReference type="PIRSR" id="PIRSR600760-2"/>
    </source>
</evidence>
<dbReference type="InterPro" id="IPR000760">
    <property type="entry name" value="Inositol_monophosphatase-like"/>
</dbReference>
<dbReference type="SUPFAM" id="SSF56655">
    <property type="entry name" value="Carbohydrate phosphatase"/>
    <property type="match status" value="1"/>
</dbReference>
<evidence type="ECO:0000256" key="2">
    <source>
        <dbReference type="ARBA" id="ARBA00022723"/>
    </source>
</evidence>
<keyword evidence="2 4" id="KW-0479">Metal-binding</keyword>
<evidence type="ECO:0000256" key="1">
    <source>
        <dbReference type="ARBA" id="ARBA00001625"/>
    </source>
</evidence>
<dbReference type="AlphaFoldDB" id="A0A938WKA8"/>
<feature type="binding site" evidence="4">
    <location>
        <position position="91"/>
    </location>
    <ligand>
        <name>Mg(2+)</name>
        <dbReference type="ChEBI" id="CHEBI:18420"/>
        <label>2</label>
    </ligand>
</feature>
<name>A0A938WKA8_9BACT</name>
<proteinExistence type="inferred from homology"/>
<dbReference type="NCBIfam" id="TIGR01331">
    <property type="entry name" value="bisphos_cysQ"/>
    <property type="match status" value="1"/>
</dbReference>
<feature type="binding site" evidence="5">
    <location>
        <position position="91"/>
    </location>
    <ligand>
        <name>Mg(2+)</name>
        <dbReference type="ChEBI" id="CHEBI:18420"/>
        <label>1</label>
        <note>catalytic</note>
    </ligand>
</feature>
<evidence type="ECO:0000313" key="7">
    <source>
        <dbReference type="Proteomes" id="UP000764045"/>
    </source>
</evidence>
<comment type="similarity">
    <text evidence="4">Belongs to the inositol monophosphatase superfamily. CysQ family.</text>
</comment>
<comment type="function">
    <text evidence="4">Converts adenosine-3',5'-bisphosphate (PAP) to AMP.</text>
</comment>
<dbReference type="PANTHER" id="PTHR43028:SF5">
    <property type="entry name" value="3'(2'),5'-BISPHOSPHATE NUCLEOTIDASE 1"/>
    <property type="match status" value="1"/>
</dbReference>
<organism evidence="6 7">
    <name type="scientific">Marseilla massiliensis</name>
    <dbReference type="NCBI Taxonomy" id="1841864"/>
    <lineage>
        <taxon>Bacteria</taxon>
        <taxon>Pseudomonadati</taxon>
        <taxon>Bacteroidota</taxon>
        <taxon>Bacteroidia</taxon>
        <taxon>Bacteroidales</taxon>
        <taxon>Prevotellaceae</taxon>
        <taxon>Marseilla</taxon>
    </lineage>
</organism>
<dbReference type="InterPro" id="IPR050725">
    <property type="entry name" value="CysQ/Inositol_MonoPase"/>
</dbReference>
<comment type="catalytic activity">
    <reaction evidence="1 4">
        <text>adenosine 3',5'-bisphosphate + H2O = AMP + phosphate</text>
        <dbReference type="Rhea" id="RHEA:10040"/>
        <dbReference type="ChEBI" id="CHEBI:15377"/>
        <dbReference type="ChEBI" id="CHEBI:43474"/>
        <dbReference type="ChEBI" id="CHEBI:58343"/>
        <dbReference type="ChEBI" id="CHEBI:456215"/>
        <dbReference type="EC" id="3.1.3.7"/>
    </reaction>
</comment>
<feature type="binding site" evidence="5">
    <location>
        <position position="71"/>
    </location>
    <ligand>
        <name>Mg(2+)</name>
        <dbReference type="ChEBI" id="CHEBI:18420"/>
        <label>1</label>
        <note>catalytic</note>
    </ligand>
</feature>
<feature type="binding site" evidence="5">
    <location>
        <position position="94"/>
    </location>
    <ligand>
        <name>Mg(2+)</name>
        <dbReference type="ChEBI" id="CHEBI:18420"/>
        <label>1</label>
        <note>catalytic</note>
    </ligand>
</feature>
<dbReference type="EMBL" id="JACJJL010000002">
    <property type="protein sequence ID" value="MBM6660576.1"/>
    <property type="molecule type" value="Genomic_DNA"/>
</dbReference>
<feature type="binding site" evidence="4">
    <location>
        <position position="233"/>
    </location>
    <ligand>
        <name>substrate</name>
    </ligand>
</feature>
<dbReference type="EC" id="3.1.3.7" evidence="4"/>
<reference evidence="6 7" key="1">
    <citation type="journal article" date="2021" name="Sci. Rep.">
        <title>The distribution of antibiotic resistance genes in chicken gut microbiota commensals.</title>
        <authorList>
            <person name="Juricova H."/>
            <person name="Matiasovicova J."/>
            <person name="Kubasova T."/>
            <person name="Cejkova D."/>
            <person name="Rychlik I."/>
        </authorList>
    </citation>
    <scope>NUCLEOTIDE SEQUENCE [LARGE SCALE GENOMIC DNA]</scope>
    <source>
        <strain evidence="6 7">An819</strain>
    </source>
</reference>
<feature type="binding site" evidence="4">
    <location>
        <position position="71"/>
    </location>
    <ligand>
        <name>substrate</name>
    </ligand>
</feature>
<dbReference type="Gene3D" id="3.30.540.10">
    <property type="entry name" value="Fructose-1,6-Bisphosphatase, subunit A, domain 1"/>
    <property type="match status" value="1"/>
</dbReference>
<dbReference type="HAMAP" id="MF_02095">
    <property type="entry name" value="CysQ"/>
    <property type="match status" value="1"/>
</dbReference>
<dbReference type="Pfam" id="PF00459">
    <property type="entry name" value="Inositol_P"/>
    <property type="match status" value="1"/>
</dbReference>
<dbReference type="GO" id="GO:0000103">
    <property type="term" value="P:sulfate assimilation"/>
    <property type="evidence" value="ECO:0007669"/>
    <property type="project" value="TreeGrafter"/>
</dbReference>
<dbReference type="CDD" id="cd01638">
    <property type="entry name" value="CysQ"/>
    <property type="match status" value="1"/>
</dbReference>
<feature type="binding site" evidence="4">
    <location>
        <begin position="93"/>
        <end position="96"/>
    </location>
    <ligand>
        <name>substrate</name>
    </ligand>
</feature>
<dbReference type="GO" id="GO:0000287">
    <property type="term" value="F:magnesium ion binding"/>
    <property type="evidence" value="ECO:0007669"/>
    <property type="project" value="UniProtKB-UniRule"/>
</dbReference>
<dbReference type="GO" id="GO:0005886">
    <property type="term" value="C:plasma membrane"/>
    <property type="evidence" value="ECO:0007669"/>
    <property type="project" value="UniProtKB-SubCell"/>
</dbReference>
<keyword evidence="4 6" id="KW-0378">Hydrolase</keyword>
<keyword evidence="3 4" id="KW-0460">Magnesium</keyword>
<sequence>MIMDTIETLLTTAVNAAIGAGGEIMNVYDDPAQDFGIELKADNSPLTKADRRADAAIAAALLPTGISILSEESAHAPYGERRHWERMWIVDPLDGTKEFIKKNGDFTVNIALAEGGTPVAGVIYVPATRELYWGLRGRGAGKASKVGSDRRFADIGELAAASAPLPVAGQQRPFTVVASRSHLSDETRAFIDALRTFHPAMAMMSRGSSLKMCMVAEGLADVYPRFAPTMEWDTAAGHAIATAAGCEVVRADDGTPLAYNKPDLHNPWFIVRRKDGHATTPYAHEL</sequence>
<dbReference type="Gene3D" id="3.40.190.80">
    <property type="match status" value="1"/>
</dbReference>
<feature type="binding site" evidence="4">
    <location>
        <position position="233"/>
    </location>
    <ligand>
        <name>Mg(2+)</name>
        <dbReference type="ChEBI" id="CHEBI:18420"/>
        <label>2</label>
    </ligand>
</feature>
<feature type="binding site" evidence="4">
    <location>
        <position position="71"/>
    </location>
    <ligand>
        <name>Mg(2+)</name>
        <dbReference type="ChEBI" id="CHEBI:18420"/>
        <label>1</label>
    </ligand>
</feature>
<feature type="binding site" evidence="4">
    <location>
        <position position="93"/>
    </location>
    <ligand>
        <name>Mg(2+)</name>
        <dbReference type="ChEBI" id="CHEBI:18420"/>
        <label>1</label>
    </ligand>
</feature>
<dbReference type="PANTHER" id="PTHR43028">
    <property type="entry name" value="3'(2'),5'-BISPHOSPHATE NUCLEOTIDASE 1"/>
    <property type="match status" value="1"/>
</dbReference>
<dbReference type="FunFam" id="3.40.190.80:FF:000005">
    <property type="entry name" value="3'(2'),5'-bisphosphate nucleotidase CysQ"/>
    <property type="match status" value="1"/>
</dbReference>
<dbReference type="PROSITE" id="PS00629">
    <property type="entry name" value="IMP_1"/>
    <property type="match status" value="1"/>
</dbReference>
<comment type="caution">
    <text evidence="6">The sequence shown here is derived from an EMBL/GenBank/DDBJ whole genome shotgun (WGS) entry which is preliminary data.</text>
</comment>
<feature type="binding site" evidence="5">
    <location>
        <position position="233"/>
    </location>
    <ligand>
        <name>Mg(2+)</name>
        <dbReference type="ChEBI" id="CHEBI:18420"/>
        <label>1</label>
        <note>catalytic</note>
    </ligand>
</feature>
<evidence type="ECO:0000256" key="4">
    <source>
        <dbReference type="HAMAP-Rule" id="MF_02095"/>
    </source>
</evidence>
<comment type="subcellular location">
    <subcellularLocation>
        <location evidence="4">Cell membrane</location>
        <topology evidence="4">Peripheral membrane protein</topology>
        <orientation evidence="4">Cytoplasmic side</orientation>
    </subcellularLocation>
</comment>
<keyword evidence="4" id="KW-0472">Membrane</keyword>
<comment type="cofactor">
    <cofactor evidence="4 5">
        <name>Mg(2+)</name>
        <dbReference type="ChEBI" id="CHEBI:18420"/>
    </cofactor>
</comment>
<protein>
    <recommendedName>
        <fullName evidence="4">3'(2'),5'-bisphosphate nucleotidase CysQ</fullName>
        <ecNumber evidence="4">3.1.3.7</ecNumber>
    </recommendedName>
    <alternativeName>
        <fullName evidence="4">3'(2'),5-bisphosphonucleoside 3'(2')-phosphohydrolase</fullName>
    </alternativeName>
    <alternativeName>
        <fullName evidence="4">3'-phosphoadenosine 5'-phosphate phosphatase</fullName>
        <shortName evidence="4">PAP phosphatase</shortName>
    </alternativeName>
</protein>
<evidence type="ECO:0000313" key="6">
    <source>
        <dbReference type="EMBL" id="MBM6660576.1"/>
    </source>
</evidence>
<feature type="binding site" evidence="4">
    <location>
        <position position="94"/>
    </location>
    <ligand>
        <name>Mg(2+)</name>
        <dbReference type="ChEBI" id="CHEBI:18420"/>
        <label>2</label>
    </ligand>
</feature>
<dbReference type="InterPro" id="IPR006240">
    <property type="entry name" value="CysQ"/>
</dbReference>
<dbReference type="GO" id="GO:0008441">
    <property type="term" value="F:3'(2'),5'-bisphosphate nucleotidase activity"/>
    <property type="evidence" value="ECO:0007669"/>
    <property type="project" value="UniProtKB-UniRule"/>
</dbReference>
<dbReference type="InterPro" id="IPR020583">
    <property type="entry name" value="Inositol_monoP_metal-BS"/>
</dbReference>
<evidence type="ECO:0000256" key="3">
    <source>
        <dbReference type="ARBA" id="ARBA00022842"/>
    </source>
</evidence>
<keyword evidence="4" id="KW-1003">Cell membrane</keyword>
<keyword evidence="7" id="KW-1185">Reference proteome</keyword>
<feature type="binding site" evidence="5">
    <location>
        <position position="93"/>
    </location>
    <ligand>
        <name>Mg(2+)</name>
        <dbReference type="ChEBI" id="CHEBI:18420"/>
        <label>2</label>
    </ligand>
</feature>
<accession>A0A938WKA8</accession>
<gene>
    <name evidence="4 6" type="primary">cysQ</name>
    <name evidence="6" type="ORF">H6B30_02205</name>
</gene>
<dbReference type="GO" id="GO:0050427">
    <property type="term" value="P:3'-phosphoadenosine 5'-phosphosulfate metabolic process"/>
    <property type="evidence" value="ECO:0007669"/>
    <property type="project" value="TreeGrafter"/>
</dbReference>